<accession>A0A3G4ZPT5</accession>
<reference evidence="1" key="1">
    <citation type="submission" date="2018-10" db="EMBL/GenBank/DDBJ databases">
        <title>Hidden diversity of soil giant viruses.</title>
        <authorList>
            <person name="Schulz F."/>
            <person name="Alteio L."/>
            <person name="Goudeau D."/>
            <person name="Ryan E.M."/>
            <person name="Malmstrom R.R."/>
            <person name="Blanchard J."/>
            <person name="Woyke T."/>
        </authorList>
    </citation>
    <scope>NUCLEOTIDE SEQUENCE</scope>
    <source>
        <strain evidence="1">TEV1</strain>
    </source>
</reference>
<gene>
    <name evidence="1" type="ORF">Terrestrivirus1_333</name>
</gene>
<evidence type="ECO:0000313" key="1">
    <source>
        <dbReference type="EMBL" id="AYV75459.1"/>
    </source>
</evidence>
<proteinExistence type="predicted"/>
<sequence length="54" mass="6613">MRVSILLINVFISYKNIKVDLKQFEQYDELEDEYLDMGTTIANKLVRKKYKKYY</sequence>
<dbReference type="EMBL" id="MK071979">
    <property type="protein sequence ID" value="AYV75459.1"/>
    <property type="molecule type" value="Genomic_DNA"/>
</dbReference>
<protein>
    <submittedName>
        <fullName evidence="1">Uncharacterized protein</fullName>
    </submittedName>
</protein>
<name>A0A3G4ZPT5_9VIRU</name>
<organism evidence="1">
    <name type="scientific">Terrestrivirus sp</name>
    <dbReference type="NCBI Taxonomy" id="2487775"/>
    <lineage>
        <taxon>Viruses</taxon>
        <taxon>Varidnaviria</taxon>
        <taxon>Bamfordvirae</taxon>
        <taxon>Nucleocytoviricota</taxon>
        <taxon>Megaviricetes</taxon>
        <taxon>Imitervirales</taxon>
        <taxon>Mimiviridae</taxon>
        <taxon>Klosneuvirinae</taxon>
    </lineage>
</organism>